<dbReference type="GO" id="GO:0006171">
    <property type="term" value="P:cAMP biosynthetic process"/>
    <property type="evidence" value="ECO:0007669"/>
    <property type="project" value="TreeGrafter"/>
</dbReference>
<dbReference type="Gene3D" id="3.30.70.1230">
    <property type="entry name" value="Nucleotide cyclase"/>
    <property type="match status" value="1"/>
</dbReference>
<dbReference type="EMBL" id="CAEZXR010000380">
    <property type="protein sequence ID" value="CAB4730071.1"/>
    <property type="molecule type" value="Genomic_DNA"/>
</dbReference>
<dbReference type="InterPro" id="IPR050697">
    <property type="entry name" value="Adenylyl/Guanylyl_Cyclase_3/4"/>
</dbReference>
<dbReference type="GO" id="GO:0035556">
    <property type="term" value="P:intracellular signal transduction"/>
    <property type="evidence" value="ECO:0007669"/>
    <property type="project" value="InterPro"/>
</dbReference>
<sequence>MIGSHDRYGVSDDAHAEDAPLPDLTGALEAVEAFLLGSAPDLTRAQVAEAAGVPQAVSEELWRLLGFPHAADDDVAFTEADVEALRLTKDLIALGILGPDSQAALVRTWGRSFARLAEWQTTLLARVATSVPGDDPVEQLTTLSAEVLPRVEALQTYVWRRHLASASSRLLAVGSAGSPLVQQAVGFVDIVGFTSRSKAMSEAELVDWIEGFEDTTSGIVVDRGGRVIKNIGDEVLFVADDATAAVEIALEMTARGQDEEDDFPAVRAGVAYGDVVARLGDVFGPTVNIASRLTSLARPGAVLVERNAYEALVEDSSDEDESHSSAYSFRRLRRASVKGYSRLEPWLVRRR</sequence>
<evidence type="ECO:0000259" key="1">
    <source>
        <dbReference type="PROSITE" id="PS50125"/>
    </source>
</evidence>
<dbReference type="PANTHER" id="PTHR43081">
    <property type="entry name" value="ADENYLATE CYCLASE, TERMINAL-DIFFERENTIATION SPECIFIC-RELATED"/>
    <property type="match status" value="1"/>
</dbReference>
<proteinExistence type="predicted"/>
<dbReference type="InterPro" id="IPR029787">
    <property type="entry name" value="Nucleotide_cyclase"/>
</dbReference>
<dbReference type="InterPro" id="IPR001054">
    <property type="entry name" value="A/G_cyclase"/>
</dbReference>
<evidence type="ECO:0000313" key="2">
    <source>
        <dbReference type="EMBL" id="CAB4730071.1"/>
    </source>
</evidence>
<accession>A0A6J6S5L7</accession>
<organism evidence="2">
    <name type="scientific">freshwater metagenome</name>
    <dbReference type="NCBI Taxonomy" id="449393"/>
    <lineage>
        <taxon>unclassified sequences</taxon>
        <taxon>metagenomes</taxon>
        <taxon>ecological metagenomes</taxon>
    </lineage>
</organism>
<protein>
    <submittedName>
        <fullName evidence="2">Unannotated protein</fullName>
    </submittedName>
</protein>
<dbReference type="SUPFAM" id="SSF55073">
    <property type="entry name" value="Nucleotide cyclase"/>
    <property type="match status" value="1"/>
</dbReference>
<dbReference type="AlphaFoldDB" id="A0A6J6S5L7"/>
<dbReference type="CDD" id="cd07302">
    <property type="entry name" value="CHD"/>
    <property type="match status" value="1"/>
</dbReference>
<feature type="domain" description="Guanylate cyclase" evidence="1">
    <location>
        <begin position="184"/>
        <end position="294"/>
    </location>
</feature>
<dbReference type="Pfam" id="PF00211">
    <property type="entry name" value="Guanylate_cyc"/>
    <property type="match status" value="1"/>
</dbReference>
<dbReference type="SMART" id="SM00044">
    <property type="entry name" value="CYCc"/>
    <property type="match status" value="1"/>
</dbReference>
<dbReference type="PANTHER" id="PTHR43081:SF19">
    <property type="entry name" value="PH-SENSITIVE ADENYLATE CYCLASE RV1264"/>
    <property type="match status" value="1"/>
</dbReference>
<name>A0A6J6S5L7_9ZZZZ</name>
<reference evidence="2" key="1">
    <citation type="submission" date="2020-05" db="EMBL/GenBank/DDBJ databases">
        <authorList>
            <person name="Chiriac C."/>
            <person name="Salcher M."/>
            <person name="Ghai R."/>
            <person name="Kavagutti S V."/>
        </authorList>
    </citation>
    <scope>NUCLEOTIDE SEQUENCE</scope>
</reference>
<gene>
    <name evidence="2" type="ORF">UFOPK2579_02519</name>
</gene>
<dbReference type="PROSITE" id="PS50125">
    <property type="entry name" value="GUANYLATE_CYCLASE_2"/>
    <property type="match status" value="1"/>
</dbReference>